<dbReference type="InterPro" id="IPR036390">
    <property type="entry name" value="WH_DNA-bd_sf"/>
</dbReference>
<dbReference type="SMART" id="SM00345">
    <property type="entry name" value="HTH_GNTR"/>
    <property type="match status" value="1"/>
</dbReference>
<keyword evidence="6" id="KW-1185">Reference proteome</keyword>
<evidence type="ECO:0000256" key="2">
    <source>
        <dbReference type="ARBA" id="ARBA00023125"/>
    </source>
</evidence>
<dbReference type="CDD" id="cd07377">
    <property type="entry name" value="WHTH_GntR"/>
    <property type="match status" value="1"/>
</dbReference>
<dbReference type="PRINTS" id="PR00035">
    <property type="entry name" value="HTHGNTR"/>
</dbReference>
<dbReference type="PROSITE" id="PS50949">
    <property type="entry name" value="HTH_GNTR"/>
    <property type="match status" value="1"/>
</dbReference>
<keyword evidence="1" id="KW-0805">Transcription regulation</keyword>
<evidence type="ECO:0000313" key="6">
    <source>
        <dbReference type="Proteomes" id="UP000186455"/>
    </source>
</evidence>
<dbReference type="GO" id="GO:0003700">
    <property type="term" value="F:DNA-binding transcription factor activity"/>
    <property type="evidence" value="ECO:0007669"/>
    <property type="project" value="InterPro"/>
</dbReference>
<dbReference type="Pfam" id="PF00392">
    <property type="entry name" value="GntR"/>
    <property type="match status" value="1"/>
</dbReference>
<dbReference type="Proteomes" id="UP000186455">
    <property type="component" value="Unassembled WGS sequence"/>
</dbReference>
<proteinExistence type="predicted"/>
<dbReference type="GeneID" id="96794596"/>
<dbReference type="AlphaFoldDB" id="A0A1Q4V1T2"/>
<reference evidence="5 6" key="1">
    <citation type="submission" date="2015-06" db="EMBL/GenBank/DDBJ databases">
        <title>Cloning and characterization of the uncialamcin biosynthetic gene cluster.</title>
        <authorList>
            <person name="Yan X."/>
            <person name="Huang T."/>
            <person name="Ge H."/>
            <person name="Shen B."/>
        </authorList>
    </citation>
    <scope>NUCLEOTIDE SEQUENCE [LARGE SCALE GENOMIC DNA]</scope>
    <source>
        <strain evidence="5 6">DCA2648</strain>
    </source>
</reference>
<evidence type="ECO:0000313" key="5">
    <source>
        <dbReference type="EMBL" id="OKH91777.1"/>
    </source>
</evidence>
<dbReference type="EMBL" id="LFBV01000008">
    <property type="protein sequence ID" value="OKH91777.1"/>
    <property type="molecule type" value="Genomic_DNA"/>
</dbReference>
<dbReference type="Gene3D" id="1.10.10.10">
    <property type="entry name" value="Winged helix-like DNA-binding domain superfamily/Winged helix DNA-binding domain"/>
    <property type="match status" value="1"/>
</dbReference>
<dbReference type="RefSeq" id="WP_073792772.1">
    <property type="nucleotide sequence ID" value="NZ_CP109583.1"/>
</dbReference>
<dbReference type="GO" id="GO:0003677">
    <property type="term" value="F:DNA binding"/>
    <property type="evidence" value="ECO:0007669"/>
    <property type="project" value="UniProtKB-KW"/>
</dbReference>
<dbReference type="SUPFAM" id="SSF46785">
    <property type="entry name" value="Winged helix' DNA-binding domain"/>
    <property type="match status" value="1"/>
</dbReference>
<protein>
    <submittedName>
        <fullName evidence="5">GntR family transcriptional regulator</fullName>
    </submittedName>
</protein>
<dbReference type="PANTHER" id="PTHR44846">
    <property type="entry name" value="MANNOSYL-D-GLYCERATE TRANSPORT/METABOLISM SYSTEM REPRESSOR MNGR-RELATED"/>
    <property type="match status" value="1"/>
</dbReference>
<accession>A0A1Q4V1T2</accession>
<name>A0A1Q4V1T2_9ACTN</name>
<dbReference type="STRING" id="1048205.AB852_26240"/>
<dbReference type="InterPro" id="IPR000524">
    <property type="entry name" value="Tscrpt_reg_HTH_GntR"/>
</dbReference>
<keyword evidence="2" id="KW-0238">DNA-binding</keyword>
<organism evidence="5 6">
    <name type="scientific">Streptomyces uncialis</name>
    <dbReference type="NCBI Taxonomy" id="1048205"/>
    <lineage>
        <taxon>Bacteria</taxon>
        <taxon>Bacillati</taxon>
        <taxon>Actinomycetota</taxon>
        <taxon>Actinomycetes</taxon>
        <taxon>Kitasatosporales</taxon>
        <taxon>Streptomycetaceae</taxon>
        <taxon>Streptomyces</taxon>
    </lineage>
</organism>
<dbReference type="PANTHER" id="PTHR44846:SF1">
    <property type="entry name" value="MANNOSYL-D-GLYCERATE TRANSPORT_METABOLISM SYSTEM REPRESSOR MNGR-RELATED"/>
    <property type="match status" value="1"/>
</dbReference>
<evidence type="ECO:0000259" key="4">
    <source>
        <dbReference type="PROSITE" id="PS50949"/>
    </source>
</evidence>
<gene>
    <name evidence="5" type="ORF">AB852_26240</name>
</gene>
<feature type="domain" description="HTH gntR-type" evidence="4">
    <location>
        <begin position="15"/>
        <end position="83"/>
    </location>
</feature>
<sequence>MSYGPDDQIERDAPDAPYEQLAEILRARIARGDWKPDRALTAETRLSGEYKLSRPTIRRAIDALVDAGLVYRVPGRGAFVTARGAGGDT</sequence>
<comment type="caution">
    <text evidence="5">The sequence shown here is derived from an EMBL/GenBank/DDBJ whole genome shotgun (WGS) entry which is preliminary data.</text>
</comment>
<dbReference type="InterPro" id="IPR036388">
    <property type="entry name" value="WH-like_DNA-bd_sf"/>
</dbReference>
<dbReference type="InterPro" id="IPR050679">
    <property type="entry name" value="Bact_HTH_transcr_reg"/>
</dbReference>
<evidence type="ECO:0000256" key="3">
    <source>
        <dbReference type="ARBA" id="ARBA00023163"/>
    </source>
</evidence>
<keyword evidence="3" id="KW-0804">Transcription</keyword>
<evidence type="ECO:0000256" key="1">
    <source>
        <dbReference type="ARBA" id="ARBA00023015"/>
    </source>
</evidence>
<dbReference type="GO" id="GO:0045892">
    <property type="term" value="P:negative regulation of DNA-templated transcription"/>
    <property type="evidence" value="ECO:0007669"/>
    <property type="project" value="TreeGrafter"/>
</dbReference>